<dbReference type="Proteomes" id="UP000681340">
    <property type="component" value="Unassembled WGS sequence"/>
</dbReference>
<dbReference type="GO" id="GO:0016829">
    <property type="term" value="F:lyase activity"/>
    <property type="evidence" value="ECO:0007669"/>
    <property type="project" value="UniProtKB-KW"/>
</dbReference>
<dbReference type="SUPFAM" id="SSF51905">
    <property type="entry name" value="FAD/NAD(P)-binding domain"/>
    <property type="match status" value="1"/>
</dbReference>
<keyword evidence="6" id="KW-0732">Signal</keyword>
<dbReference type="PROSITE" id="PS51318">
    <property type="entry name" value="TAT"/>
    <property type="match status" value="1"/>
</dbReference>
<feature type="chain" id="PRO_5036816530" evidence="6">
    <location>
        <begin position="32"/>
        <end position="669"/>
    </location>
</feature>
<keyword evidence="9" id="KW-1185">Reference proteome</keyword>
<keyword evidence="2" id="KW-0479">Metal-binding</keyword>
<dbReference type="AlphaFoldDB" id="A0A919S5V4"/>
<dbReference type="CDD" id="cd14488">
    <property type="entry name" value="CBM6-CBM35-CBM36_like_2"/>
    <property type="match status" value="1"/>
</dbReference>
<dbReference type="PANTHER" id="PTHR43498:SF1">
    <property type="entry name" value="COB--COM HETERODISULFIDE REDUCTASE IRON-SULFUR SUBUNIT A"/>
    <property type="match status" value="1"/>
</dbReference>
<keyword evidence="5" id="KW-0411">Iron-sulfur</keyword>
<dbReference type="Pfam" id="PF25275">
    <property type="entry name" value="Golvesin_C"/>
    <property type="match status" value="1"/>
</dbReference>
<keyword evidence="4" id="KW-0408">Iron</keyword>
<feature type="domain" description="Golvesin/Xly CBD-like" evidence="7">
    <location>
        <begin position="537"/>
        <end position="667"/>
    </location>
</feature>
<evidence type="ECO:0000259" key="7">
    <source>
        <dbReference type="Pfam" id="PF25275"/>
    </source>
</evidence>
<dbReference type="EMBL" id="BOQL01000010">
    <property type="protein sequence ID" value="GIM64312.1"/>
    <property type="molecule type" value="Genomic_DNA"/>
</dbReference>
<dbReference type="RefSeq" id="WP_212987090.1">
    <property type="nucleotide sequence ID" value="NZ_BAABEA010000007.1"/>
</dbReference>
<organism evidence="8 9">
    <name type="scientific">Actinoplanes auranticolor</name>
    <dbReference type="NCBI Taxonomy" id="47988"/>
    <lineage>
        <taxon>Bacteria</taxon>
        <taxon>Bacillati</taxon>
        <taxon>Actinomycetota</taxon>
        <taxon>Actinomycetes</taxon>
        <taxon>Micromonosporales</taxon>
        <taxon>Micromonosporaceae</taxon>
        <taxon>Actinoplanes</taxon>
    </lineage>
</organism>
<proteinExistence type="predicted"/>
<protein>
    <submittedName>
        <fullName evidence="8">Xanthan lyase</fullName>
    </submittedName>
</protein>
<name>A0A919S5V4_9ACTN</name>
<comment type="caution">
    <text evidence="8">The sequence shown here is derived from an EMBL/GenBank/DDBJ whole genome shotgun (WGS) entry which is preliminary data.</text>
</comment>
<evidence type="ECO:0000256" key="6">
    <source>
        <dbReference type="SAM" id="SignalP"/>
    </source>
</evidence>
<dbReference type="InterPro" id="IPR039650">
    <property type="entry name" value="HdrA-like"/>
</dbReference>
<dbReference type="GO" id="GO:0051539">
    <property type="term" value="F:4 iron, 4 sulfur cluster binding"/>
    <property type="evidence" value="ECO:0007669"/>
    <property type="project" value="UniProtKB-KW"/>
</dbReference>
<keyword evidence="8" id="KW-0456">Lyase</keyword>
<dbReference type="InterPro" id="IPR036188">
    <property type="entry name" value="FAD/NAD-bd_sf"/>
</dbReference>
<accession>A0A919S5V4</accession>
<evidence type="ECO:0000256" key="4">
    <source>
        <dbReference type="ARBA" id="ARBA00023004"/>
    </source>
</evidence>
<reference evidence="8" key="1">
    <citation type="submission" date="2021-03" db="EMBL/GenBank/DDBJ databases">
        <title>Whole genome shotgun sequence of Actinoplanes auranticolor NBRC 12245.</title>
        <authorList>
            <person name="Komaki H."/>
            <person name="Tamura T."/>
        </authorList>
    </citation>
    <scope>NUCLEOTIDE SEQUENCE</scope>
    <source>
        <strain evidence="8">NBRC 12245</strain>
    </source>
</reference>
<dbReference type="Pfam" id="PF12831">
    <property type="entry name" value="FAD_oxidored"/>
    <property type="match status" value="1"/>
</dbReference>
<evidence type="ECO:0000313" key="9">
    <source>
        <dbReference type="Proteomes" id="UP000681340"/>
    </source>
</evidence>
<dbReference type="GO" id="GO:0016491">
    <property type="term" value="F:oxidoreductase activity"/>
    <property type="evidence" value="ECO:0007669"/>
    <property type="project" value="UniProtKB-KW"/>
</dbReference>
<dbReference type="InterPro" id="IPR006311">
    <property type="entry name" value="TAT_signal"/>
</dbReference>
<evidence type="ECO:0000313" key="8">
    <source>
        <dbReference type="EMBL" id="GIM64312.1"/>
    </source>
</evidence>
<evidence type="ECO:0000256" key="5">
    <source>
        <dbReference type="ARBA" id="ARBA00023014"/>
    </source>
</evidence>
<gene>
    <name evidence="8" type="ORF">Aau02nite_09630</name>
</gene>
<sequence length="669" mass="70658">MSVHLSRRHVLRIGGATLVVTAAAPALPALAAAAVQADLVVYGGTAAGLVAAVQARRMGRTVVVVQPGTHLGGLTTGGLGFTDSGVKESIGGIAGEFYRRVYAKYNGTAVTPTSPARFTFEPHVARAVLDDLLAEAGVPVYLGARLSSVTRSGSRITELATENGQVFRGLMYVDAGYEGDLMDRAGVSWTVGREANTEYGETINGVQLRDKHQFDRPVDPYVVAGSPASGLLPGISASPVAPNGTADERVQAYNFRMCLTRDAGRIPFPKPAGYDPAEYELLRRYIDAGYAGPFFTTQGVGGGKTDSNNNGAVSTDFIGRNYAYPTAGYAAREAIVAEHRTYQQGLMWFLANDPRLPAPVRTATASWGLPVDEFTASGGWPPQLYVREARRMRSAYVMTERDCRGSARAGDPVGLASYTMDSHNCQRVVVGGAVRNEGDVQTGVPAPFPISYRSIVPAPAQCTNLLVPVCLAASHIAYGSIRMEPVFMILAQSAATAAVLAIDAAVPVQQVGYPALEARLRQDGQLLRWPPAVTGEIIVDNAAASGVTRAGTWVRSTATSGFYGPDYEHDGNTAKGVNRLRFTPALPTAGSYAVSLRWTAHENRAGNVPVDVVHSGGTTTRTVDQRVSGGQWVPLGTFTFAAGSAGSVLIRTESTTGYVVADAVRFVPA</sequence>
<evidence type="ECO:0000256" key="2">
    <source>
        <dbReference type="ARBA" id="ARBA00022723"/>
    </source>
</evidence>
<evidence type="ECO:0000256" key="3">
    <source>
        <dbReference type="ARBA" id="ARBA00023002"/>
    </source>
</evidence>
<feature type="signal peptide" evidence="6">
    <location>
        <begin position="1"/>
        <end position="31"/>
    </location>
</feature>
<dbReference type="Gene3D" id="3.50.50.60">
    <property type="entry name" value="FAD/NAD(P)-binding domain"/>
    <property type="match status" value="1"/>
</dbReference>
<dbReference type="PANTHER" id="PTHR43498">
    <property type="entry name" value="FERREDOXIN:COB-COM HETERODISULFIDE REDUCTASE SUBUNIT A"/>
    <property type="match status" value="1"/>
</dbReference>
<dbReference type="GO" id="GO:0046872">
    <property type="term" value="F:metal ion binding"/>
    <property type="evidence" value="ECO:0007669"/>
    <property type="project" value="UniProtKB-KW"/>
</dbReference>
<keyword evidence="3" id="KW-0560">Oxidoreductase</keyword>
<evidence type="ECO:0000256" key="1">
    <source>
        <dbReference type="ARBA" id="ARBA00022485"/>
    </source>
</evidence>
<dbReference type="InterPro" id="IPR033803">
    <property type="entry name" value="CBD-like_Golvesin-Xly"/>
</dbReference>
<keyword evidence="1" id="KW-0004">4Fe-4S</keyword>